<keyword evidence="2" id="KW-1185">Reference proteome</keyword>
<dbReference type="Gene3D" id="1.10.3210.10">
    <property type="entry name" value="Hypothetical protein af1432"/>
    <property type="match status" value="1"/>
</dbReference>
<reference evidence="1" key="1">
    <citation type="submission" date="2022-05" db="EMBL/GenBank/DDBJ databases">
        <authorList>
            <person name="Friedrich I."/>
            <person name="Poehlein A."/>
            <person name="Schneider D."/>
            <person name="Hertel R."/>
            <person name="Daniel R."/>
        </authorList>
    </citation>
    <scope>NUCLEOTIDE SEQUENCE</scope>
</reference>
<evidence type="ECO:0000313" key="1">
    <source>
        <dbReference type="EMBL" id="UTC29655.1"/>
    </source>
</evidence>
<name>A0A9E7N5W6_9CAUD</name>
<gene>
    <name evidence="1" type="ORF">BAJUN_00250</name>
</gene>
<dbReference type="EMBL" id="ON529858">
    <property type="protein sequence ID" value="UTC29655.1"/>
    <property type="molecule type" value="Genomic_DNA"/>
</dbReference>
<dbReference type="GO" id="GO:0008893">
    <property type="term" value="F:guanosine-3',5'-bis(diphosphate) 3'-diphosphatase activity"/>
    <property type="evidence" value="ECO:0007669"/>
    <property type="project" value="TreeGrafter"/>
</dbReference>
<sequence length="194" mass="21640">MPAKFAAEAHGDQQYAGLPYSYHLEKVEGILKEFGFTGEDWIAAARLHDVIEDTMKDLTPEERREIVRKKFGADVTLLVWAVSGIGPNRKARNESIYAKLAEYPRACTLKVADRIANVEASVKDPGTGQVNIGMAKMYLKERARFREVCRNHVIKPLWDRLERAYEAAEAALVAAGSEVVPEPTLRAEAVQAKD</sequence>
<dbReference type="InterPro" id="IPR052194">
    <property type="entry name" value="MESH1"/>
</dbReference>
<evidence type="ECO:0000313" key="2">
    <source>
        <dbReference type="Proteomes" id="UP001057427"/>
    </source>
</evidence>
<protein>
    <submittedName>
        <fullName evidence="1">GTP pyrophosphokinase</fullName>
    </submittedName>
</protein>
<dbReference type="Pfam" id="PF13328">
    <property type="entry name" value="HD_4"/>
    <property type="match status" value="1"/>
</dbReference>
<dbReference type="PANTHER" id="PTHR46246">
    <property type="entry name" value="GUANOSINE-3',5'-BIS(DIPHOSPHATE) 3'-PYROPHOSPHOHYDROLASE MESH1"/>
    <property type="match status" value="1"/>
</dbReference>
<dbReference type="SUPFAM" id="SSF109604">
    <property type="entry name" value="HD-domain/PDEase-like"/>
    <property type="match status" value="1"/>
</dbReference>
<dbReference type="PANTHER" id="PTHR46246:SF1">
    <property type="entry name" value="GUANOSINE-3',5'-BIS(DIPHOSPHATE) 3'-PYROPHOSPHOHYDROLASE MESH1"/>
    <property type="match status" value="1"/>
</dbReference>
<organism evidence="1 2">
    <name type="scientific">Brevundimonas phage vB_BgoS-Bajun</name>
    <dbReference type="NCBI Taxonomy" id="2948594"/>
    <lineage>
        <taxon>Viruses</taxon>
        <taxon>Duplodnaviria</taxon>
        <taxon>Heunggongvirae</taxon>
        <taxon>Uroviricota</taxon>
        <taxon>Caudoviricetes</taxon>
        <taxon>Dolichocephalovirinae</taxon>
    </lineage>
</organism>
<proteinExistence type="predicted"/>
<accession>A0A9E7N5W6</accession>
<dbReference type="Proteomes" id="UP001057427">
    <property type="component" value="Segment"/>
</dbReference>